<reference evidence="2" key="1">
    <citation type="submission" date="2015-07" db="EMBL/GenBank/DDBJ databases">
        <title>Adaptation to a free-living lifestyle via gene acquisitions in the diplomonad Trepomonas sp. PC1.</title>
        <authorList>
            <person name="Xu F."/>
            <person name="Jerlstrom-Hultqvist J."/>
            <person name="Kolisko M."/>
            <person name="Simpson A.G.B."/>
            <person name="Roger A.J."/>
            <person name="Svard S.G."/>
            <person name="Andersson J.O."/>
        </authorList>
    </citation>
    <scope>NUCLEOTIDE SEQUENCE</scope>
    <source>
        <strain evidence="2">PC1</strain>
    </source>
</reference>
<sequence length="1250" mass="143051">VQNILNEVDQNIDLESKKQFYINEENEKDISDIRYDAVVQGVASNACGEAKNQSSQLVTIITDTSIAGCKEHDSVIVIVTALTPFFSTFAITCDNGVCPNKTINKMPYTNISVWFNRNTDRQVDTTFSLNFTETASLEPVPYFEFFGESKFEMYQFVMVLDSYLETPLTIEVTPSSNVYDIATITDVIVNQLYQFDETTYNLSINITAPQNINVDCFRTKYNESEAGHLKIAFTDTEQVIFEGDVDFPFKYVANRSLPYQQNVTVFVETQFVQLNSSTFIYNEWDNHIYVEGQLKDASLIFFEIPDYNLSDVAMEWSYNYQKDENSQIELNLQIPNNYYIQNSNFTFGSPKQHFANEFNFQLKVFSRTGRFSNLSFTDIRESSNNRIKIVQYPKIVFSAPPDTEMYLHDEFGHVMQFQKEVQGKLKFDLSDQKMGKQLKFNATCPGYKNLTYTALTTNGFQTKEVNLFEYLVPKNYFFAVEIGSQTIQNAKIKLFQSKKLCGQQNSQLNKAQLKADLECDFNEEPATIKFEFENDQIYLQKQSLEVKIVKDQLNYTVKFQPALQIVYQLKLTFKVDQILKIDFEIKAGKRSCYSGSTSTNQVGLQIRNDVCGINENDELIIDCTVPDGVKYAKSISQTIKLVKDVYVIEADIKLSQEAQKSFKFNTQTNKLLELIDEEGNLIQSFIVQQEFVFQKLNNQKNIVTFFRVSAPGFEIIEGEAKEENNVVMVESFNVQVQFMLKEDEYGVQAKLLNDDDSECASEKTKNNLIKFQFKGCSEELRLVYTTDDKKYVQGQEIKFKPQQNQLVTIGTVQRQLLKFNINIPTAKIQLIDKDDIVVVELQAMNGMAEYQELDGDQITKFSVIADEYEQFDSKIQETNIVELKRNKATIDVEVLFTPNNVIKTIIKATVKDKSCGEATTENNKAKLVLSCDLTQSVKVEYQVSDNSYQSDFFLMQNLQNVKITPIKHKLFEFFTTPAQMQITLLNAKKETVAQIATRDGYGSFQSVDSSITQFQASATDFQTVTKEIQLQNEISLKQIQLQLNLEFQFTPNVFVPVKFQVKDSVQNCFDGETTHNIQQFILQKCNFSQVLTLIYNVQNLTFVPNQEVRFSPNQNKLQIAPQKLQQYIFLLNPLTAAKITFDTGKSILTADGTAVYQLLQDEKITKFNVTASGYNLFEADIKEYNEVLLVKGLNMVVIISCAAVGGILLIGGLTVLIVWLIKRKKTNYVRTEEAEDEGMTIHDNEHLDEL</sequence>
<keyword evidence="1" id="KW-0472">Membrane</keyword>
<name>A0A146K4P7_9EUKA</name>
<evidence type="ECO:0000313" key="2">
    <source>
        <dbReference type="EMBL" id="JAP90469.1"/>
    </source>
</evidence>
<evidence type="ECO:0008006" key="3">
    <source>
        <dbReference type="Google" id="ProtNLM"/>
    </source>
</evidence>
<gene>
    <name evidence="2" type="ORF">TPC1_30036</name>
</gene>
<keyword evidence="1" id="KW-1133">Transmembrane helix</keyword>
<dbReference type="AlphaFoldDB" id="A0A146K4P7"/>
<feature type="transmembrane region" description="Helical" evidence="1">
    <location>
        <begin position="1195"/>
        <end position="1221"/>
    </location>
</feature>
<organism evidence="2">
    <name type="scientific">Trepomonas sp. PC1</name>
    <dbReference type="NCBI Taxonomy" id="1076344"/>
    <lineage>
        <taxon>Eukaryota</taxon>
        <taxon>Metamonada</taxon>
        <taxon>Diplomonadida</taxon>
        <taxon>Hexamitidae</taxon>
        <taxon>Hexamitinae</taxon>
        <taxon>Trepomonas</taxon>
    </lineage>
</organism>
<keyword evidence="1" id="KW-0812">Transmembrane</keyword>
<dbReference type="EMBL" id="GDID01006137">
    <property type="protein sequence ID" value="JAP90469.1"/>
    <property type="molecule type" value="Transcribed_RNA"/>
</dbReference>
<feature type="non-terminal residue" evidence="2">
    <location>
        <position position="1"/>
    </location>
</feature>
<evidence type="ECO:0000256" key="1">
    <source>
        <dbReference type="SAM" id="Phobius"/>
    </source>
</evidence>
<protein>
    <recommendedName>
        <fullName evidence="3">Transmembrane protein</fullName>
    </recommendedName>
</protein>
<proteinExistence type="predicted"/>
<accession>A0A146K4P7</accession>